<accession>A0A016X1X0</accession>
<keyword evidence="2" id="KW-1133">Transmembrane helix</keyword>
<feature type="transmembrane region" description="Helical" evidence="2">
    <location>
        <begin position="81"/>
        <end position="105"/>
    </location>
</feature>
<feature type="region of interest" description="Disordered" evidence="1">
    <location>
        <begin position="42"/>
        <end position="68"/>
    </location>
</feature>
<protein>
    <submittedName>
        <fullName evidence="3">Uncharacterized protein</fullName>
    </submittedName>
</protein>
<dbReference type="Proteomes" id="UP000024635">
    <property type="component" value="Unassembled WGS sequence"/>
</dbReference>
<dbReference type="AlphaFoldDB" id="A0A016X1X0"/>
<name>A0A016X1X0_9BILA</name>
<organism evidence="3 4">
    <name type="scientific">Ancylostoma ceylanicum</name>
    <dbReference type="NCBI Taxonomy" id="53326"/>
    <lineage>
        <taxon>Eukaryota</taxon>
        <taxon>Metazoa</taxon>
        <taxon>Ecdysozoa</taxon>
        <taxon>Nematoda</taxon>
        <taxon>Chromadorea</taxon>
        <taxon>Rhabditida</taxon>
        <taxon>Rhabditina</taxon>
        <taxon>Rhabditomorpha</taxon>
        <taxon>Strongyloidea</taxon>
        <taxon>Ancylostomatidae</taxon>
        <taxon>Ancylostomatinae</taxon>
        <taxon>Ancylostoma</taxon>
    </lineage>
</organism>
<evidence type="ECO:0000313" key="3">
    <source>
        <dbReference type="EMBL" id="EYC45910.1"/>
    </source>
</evidence>
<evidence type="ECO:0000256" key="2">
    <source>
        <dbReference type="SAM" id="Phobius"/>
    </source>
</evidence>
<comment type="caution">
    <text evidence="3">The sequence shown here is derived from an EMBL/GenBank/DDBJ whole genome shotgun (WGS) entry which is preliminary data.</text>
</comment>
<feature type="region of interest" description="Disordered" evidence="1">
    <location>
        <begin position="108"/>
        <end position="147"/>
    </location>
</feature>
<gene>
    <name evidence="3" type="primary">Acey_s0413.g1002</name>
    <name evidence="3" type="ORF">Y032_0413g1002</name>
</gene>
<reference evidence="4" key="1">
    <citation type="journal article" date="2015" name="Nat. Genet.">
        <title>The genome and transcriptome of the zoonotic hookworm Ancylostoma ceylanicum identify infection-specific gene families.</title>
        <authorList>
            <person name="Schwarz E.M."/>
            <person name="Hu Y."/>
            <person name="Antoshechkin I."/>
            <person name="Miller M.M."/>
            <person name="Sternberg P.W."/>
            <person name="Aroian R.V."/>
        </authorList>
    </citation>
    <scope>NUCLEOTIDE SEQUENCE</scope>
    <source>
        <strain evidence="4">HY135</strain>
    </source>
</reference>
<dbReference type="EMBL" id="JARK01000013">
    <property type="protein sequence ID" value="EYC45910.1"/>
    <property type="molecule type" value="Genomic_DNA"/>
</dbReference>
<evidence type="ECO:0000256" key="1">
    <source>
        <dbReference type="SAM" id="MobiDB-lite"/>
    </source>
</evidence>
<sequence>MIKKNLVDRSSAFICSGSHVQVSECIRLLDCFVSSADSSSVQLDQKAGPDPEQWKHDTDSKGGNGVGRVRHHVHRHEDSHFFVIMVFLLVAGHFVLIAILIAVLYRSQDKKTPAPRSESQSSVPITRRSGFTEEEVEAGKVQADMKA</sequence>
<feature type="compositionally biased region" description="Basic and acidic residues" evidence="1">
    <location>
        <begin position="47"/>
        <end position="60"/>
    </location>
</feature>
<evidence type="ECO:0000313" key="4">
    <source>
        <dbReference type="Proteomes" id="UP000024635"/>
    </source>
</evidence>
<proteinExistence type="predicted"/>
<keyword evidence="2" id="KW-0472">Membrane</keyword>
<keyword evidence="2" id="KW-0812">Transmembrane</keyword>
<keyword evidence="4" id="KW-1185">Reference proteome</keyword>